<dbReference type="PANTHER" id="PTHR13501:SF10">
    <property type="entry name" value="LARGE RIBOSOMAL SUBUNIT PROTEIN UL22M"/>
    <property type="match status" value="1"/>
</dbReference>
<keyword evidence="7" id="KW-1185">Reference proteome</keyword>
<comment type="caution">
    <text evidence="6">The sequence shown here is derived from an EMBL/GenBank/DDBJ whole genome shotgun (WGS) entry which is preliminary data.</text>
</comment>
<accession>A0A8H7AEJ7</accession>
<dbReference type="SUPFAM" id="SSF54843">
    <property type="entry name" value="Ribosomal protein L22"/>
    <property type="match status" value="1"/>
</dbReference>
<evidence type="ECO:0000313" key="7">
    <source>
        <dbReference type="Proteomes" id="UP000606974"/>
    </source>
</evidence>
<dbReference type="GO" id="GO:0015934">
    <property type="term" value="C:large ribosomal subunit"/>
    <property type="evidence" value="ECO:0007669"/>
    <property type="project" value="InterPro"/>
</dbReference>
<feature type="region of interest" description="Disordered" evidence="5">
    <location>
        <begin position="282"/>
        <end position="343"/>
    </location>
</feature>
<keyword evidence="3 4" id="KW-0687">Ribonucleoprotein</keyword>
<feature type="compositionally biased region" description="Polar residues" evidence="5">
    <location>
        <begin position="50"/>
        <end position="59"/>
    </location>
</feature>
<evidence type="ECO:0000256" key="1">
    <source>
        <dbReference type="ARBA" id="ARBA00009451"/>
    </source>
</evidence>
<reference evidence="6" key="1">
    <citation type="submission" date="2020-02" db="EMBL/GenBank/DDBJ databases">
        <authorList>
            <person name="Palmer J.M."/>
        </authorList>
    </citation>
    <scope>NUCLEOTIDE SEQUENCE</scope>
    <source>
        <strain evidence="6">EPUS1.4</strain>
        <tissue evidence="6">Thallus</tissue>
    </source>
</reference>
<evidence type="ECO:0000256" key="2">
    <source>
        <dbReference type="ARBA" id="ARBA00022980"/>
    </source>
</evidence>
<evidence type="ECO:0008006" key="8">
    <source>
        <dbReference type="Google" id="ProtNLM"/>
    </source>
</evidence>
<evidence type="ECO:0000313" key="6">
    <source>
        <dbReference type="EMBL" id="KAF7505671.1"/>
    </source>
</evidence>
<sequence>MSSSLPSRRLLPPASRQLQCTLPWTCSNRLYPSRSILAISTLRQCRNTRHFQTSASSRKVPSLRPGAYTPQTKEASVKPSPGATTASRADKPHMDVQQRGEAAAARARARARIAEEENRIPEQGSLADNSLFADPLQHQRPGGPPAGSPTALGRQDGLAYDPAALELRNPSHLEAAINPKPRRRALWQRRMVMRSVRQRGRLTKTIKIARSERSCLSRSHFFKTSMKKLAPLARQIAGKPIDEAILQMRFSKKKVAQEVREHLLEAKHQAIVARGMGLGHLEQETSSDPARQPSPATTTITTLPLRLPNNNIHHRNPNPTPPTPSKPATLPGTSIPSNPTHRSPTDIYISQAWINRGPYGQKPDYRAFGRVYIMRPPHTGLSVLLKEEKTRAREKADREIKRIRQRMGRSMWTQLPDRKISRQGQYLLW</sequence>
<dbReference type="GO" id="GO:0006412">
    <property type="term" value="P:translation"/>
    <property type="evidence" value="ECO:0007669"/>
    <property type="project" value="InterPro"/>
</dbReference>
<feature type="compositionally biased region" description="Low complexity" evidence="5">
    <location>
        <begin position="295"/>
        <end position="311"/>
    </location>
</feature>
<comment type="similarity">
    <text evidence="1 4">Belongs to the universal ribosomal protein uL22 family.</text>
</comment>
<name>A0A8H7AEJ7_9EURO</name>
<gene>
    <name evidence="6" type="ORF">GJ744_000520</name>
</gene>
<feature type="compositionally biased region" description="Basic and acidic residues" evidence="5">
    <location>
        <begin position="88"/>
        <end position="98"/>
    </location>
</feature>
<evidence type="ECO:0000256" key="3">
    <source>
        <dbReference type="ARBA" id="ARBA00023274"/>
    </source>
</evidence>
<dbReference type="InterPro" id="IPR036394">
    <property type="entry name" value="Ribosomal_uL22_sf"/>
</dbReference>
<organism evidence="6 7">
    <name type="scientific">Endocarpon pusillum</name>
    <dbReference type="NCBI Taxonomy" id="364733"/>
    <lineage>
        <taxon>Eukaryota</taxon>
        <taxon>Fungi</taxon>
        <taxon>Dikarya</taxon>
        <taxon>Ascomycota</taxon>
        <taxon>Pezizomycotina</taxon>
        <taxon>Eurotiomycetes</taxon>
        <taxon>Chaetothyriomycetidae</taxon>
        <taxon>Verrucariales</taxon>
        <taxon>Verrucariaceae</taxon>
        <taxon>Endocarpon</taxon>
    </lineage>
</organism>
<dbReference type="Gene3D" id="3.90.470.10">
    <property type="entry name" value="Ribosomal protein L22/L17"/>
    <property type="match status" value="1"/>
</dbReference>
<proteinExistence type="inferred from homology"/>
<feature type="compositionally biased region" description="Polar residues" evidence="5">
    <location>
        <begin position="331"/>
        <end position="342"/>
    </location>
</feature>
<feature type="region of interest" description="Disordered" evidence="5">
    <location>
        <begin position="50"/>
        <end position="110"/>
    </location>
</feature>
<dbReference type="Pfam" id="PF00237">
    <property type="entry name" value="Ribosomal_L22"/>
    <property type="match status" value="1"/>
</dbReference>
<evidence type="ECO:0000256" key="4">
    <source>
        <dbReference type="RuleBase" id="RU004005"/>
    </source>
</evidence>
<dbReference type="FunFam" id="3.90.470.10:FF:000017">
    <property type="entry name" value="54S ribosomal protein L22, mitochondrial"/>
    <property type="match status" value="1"/>
</dbReference>
<dbReference type="InterPro" id="IPR001063">
    <property type="entry name" value="Ribosomal_uL22"/>
</dbReference>
<dbReference type="GO" id="GO:0003735">
    <property type="term" value="F:structural constituent of ribosome"/>
    <property type="evidence" value="ECO:0007669"/>
    <property type="project" value="InterPro"/>
</dbReference>
<dbReference type="Proteomes" id="UP000606974">
    <property type="component" value="Unassembled WGS sequence"/>
</dbReference>
<dbReference type="OrthoDB" id="416470at2759"/>
<feature type="region of interest" description="Disordered" evidence="5">
    <location>
        <begin position="133"/>
        <end position="156"/>
    </location>
</feature>
<keyword evidence="2 4" id="KW-0689">Ribosomal protein</keyword>
<dbReference type="AlphaFoldDB" id="A0A8H7AEJ7"/>
<protein>
    <recommendedName>
        <fullName evidence="8">Ribosomal protein L22</fullName>
    </recommendedName>
</protein>
<dbReference type="PANTHER" id="PTHR13501">
    <property type="entry name" value="CHLOROPLAST 50S RIBOSOMAL PROTEIN L22-RELATED"/>
    <property type="match status" value="1"/>
</dbReference>
<dbReference type="EMBL" id="JAACFV010000103">
    <property type="protein sequence ID" value="KAF7505671.1"/>
    <property type="molecule type" value="Genomic_DNA"/>
</dbReference>
<dbReference type="InterPro" id="IPR047867">
    <property type="entry name" value="Ribosomal_uL22_bac/org-type"/>
</dbReference>
<evidence type="ECO:0000256" key="5">
    <source>
        <dbReference type="SAM" id="MobiDB-lite"/>
    </source>
</evidence>